<dbReference type="NCBIfam" id="TIGR01414">
    <property type="entry name" value="autotrans_barl"/>
    <property type="match status" value="1"/>
</dbReference>
<dbReference type="Pfam" id="PF03797">
    <property type="entry name" value="Autotransporter"/>
    <property type="match status" value="1"/>
</dbReference>
<dbReference type="PROSITE" id="PS51208">
    <property type="entry name" value="AUTOTRANSPORTER"/>
    <property type="match status" value="1"/>
</dbReference>
<dbReference type="EMBL" id="DYZA01000146">
    <property type="protein sequence ID" value="HJD97446.1"/>
    <property type="molecule type" value="Genomic_DNA"/>
</dbReference>
<evidence type="ECO:0000313" key="2">
    <source>
        <dbReference type="EMBL" id="HJD97446.1"/>
    </source>
</evidence>
<dbReference type="Proteomes" id="UP000698963">
    <property type="component" value="Unassembled WGS sequence"/>
</dbReference>
<reference evidence="2" key="1">
    <citation type="journal article" date="2021" name="PeerJ">
        <title>Extensive microbial diversity within the chicken gut microbiome revealed by metagenomics and culture.</title>
        <authorList>
            <person name="Gilroy R."/>
            <person name="Ravi A."/>
            <person name="Getino M."/>
            <person name="Pursley I."/>
            <person name="Horton D.L."/>
            <person name="Alikhan N.F."/>
            <person name="Baker D."/>
            <person name="Gharbi K."/>
            <person name="Hall N."/>
            <person name="Watson M."/>
            <person name="Adriaenssens E.M."/>
            <person name="Foster-Nyarko E."/>
            <person name="Jarju S."/>
            <person name="Secka A."/>
            <person name="Antonio M."/>
            <person name="Oren A."/>
            <person name="Chaudhuri R.R."/>
            <person name="La Ragione R."/>
            <person name="Hildebrand F."/>
            <person name="Pallen M.J."/>
        </authorList>
    </citation>
    <scope>NUCLEOTIDE SEQUENCE</scope>
    <source>
        <strain evidence="2">ChiGjej2B2-19336</strain>
    </source>
</reference>
<feature type="domain" description="Autotransporter" evidence="1">
    <location>
        <begin position="1"/>
        <end position="210"/>
    </location>
</feature>
<dbReference type="InterPro" id="IPR006315">
    <property type="entry name" value="OM_autotransptr_brl_dom"/>
</dbReference>
<dbReference type="SUPFAM" id="SSF103515">
    <property type="entry name" value="Autotransporter"/>
    <property type="match status" value="1"/>
</dbReference>
<dbReference type="RefSeq" id="WP_304122503.1">
    <property type="nucleotide sequence ID" value="NZ_DYZA01000146.1"/>
</dbReference>
<proteinExistence type="predicted"/>
<evidence type="ECO:0000313" key="3">
    <source>
        <dbReference type="Proteomes" id="UP000698963"/>
    </source>
</evidence>
<gene>
    <name evidence="2" type="ORF">K8W16_07355</name>
</gene>
<feature type="non-terminal residue" evidence="2">
    <location>
        <position position="1"/>
    </location>
</feature>
<dbReference type="AlphaFoldDB" id="A0A921DRU5"/>
<dbReference type="GO" id="GO:0019867">
    <property type="term" value="C:outer membrane"/>
    <property type="evidence" value="ECO:0007669"/>
    <property type="project" value="InterPro"/>
</dbReference>
<dbReference type="InterPro" id="IPR005546">
    <property type="entry name" value="Autotransporte_beta"/>
</dbReference>
<evidence type="ECO:0000259" key="1">
    <source>
        <dbReference type="PROSITE" id="PS51208"/>
    </source>
</evidence>
<organism evidence="2 3">
    <name type="scientific">Mailhella massiliensis</name>
    <dbReference type="NCBI Taxonomy" id="1903261"/>
    <lineage>
        <taxon>Bacteria</taxon>
        <taxon>Pseudomonadati</taxon>
        <taxon>Thermodesulfobacteriota</taxon>
        <taxon>Desulfovibrionia</taxon>
        <taxon>Desulfovibrionales</taxon>
        <taxon>Desulfovibrionaceae</taxon>
        <taxon>Mailhella</taxon>
    </lineage>
</organism>
<accession>A0A921DRU5</accession>
<dbReference type="Gene3D" id="2.40.128.130">
    <property type="entry name" value="Autotransporter beta-domain"/>
    <property type="match status" value="1"/>
</dbReference>
<comment type="caution">
    <text evidence="2">The sequence shown here is derived from an EMBL/GenBank/DDBJ whole genome shotgun (WGS) entry which is preliminary data.</text>
</comment>
<reference evidence="2" key="2">
    <citation type="submission" date="2021-09" db="EMBL/GenBank/DDBJ databases">
        <authorList>
            <person name="Gilroy R."/>
        </authorList>
    </citation>
    <scope>NUCLEOTIDE SEQUENCE</scope>
    <source>
        <strain evidence="2">ChiGjej2B2-19336</strain>
    </source>
</reference>
<protein>
    <submittedName>
        <fullName evidence="2">Autotransporter outer membrane beta-barrel domain-containing protein</fullName>
    </submittedName>
</protein>
<sequence length="210" mass="23052">ATVKGDGDAWYAGGGVLARMDFAETGPGHFYAEASARLGVLNNDYDNDDMRDAFGRRASYDSDSAYYGLHVGAGYVWNFSDKADLDLYAKYLWTHQDSDSLHLSTGERMHFDSVDSHRLRLGARLACNANEYVRPYIGAAWEYEFDGKAEATTNGFDIDRPDFKGSTGMGELGITLTPSASIPVSLDLGVQGYVGKREGVSGTIQLQWKF</sequence>
<dbReference type="InterPro" id="IPR036709">
    <property type="entry name" value="Autotransporte_beta_dom_sf"/>
</dbReference>
<name>A0A921DRU5_9BACT</name>